<proteinExistence type="predicted"/>
<dbReference type="AlphaFoldDB" id="A0A2Z3H1C0"/>
<sequence>MKQFVAIAATALLLSGIGWAARLSPSGEAAPPAAADEPKAKPPERPVKLGKISEVQPAARPAVEKERVERIKGLIADLAKLESADIGLSATLGGDDFAPVPGQSRFGSFLLTDHRVNQSEALRDLVALGPDALPYLLDALDDKTLTKITIKHDTPFGTMWYGGEMGVNPVNPVEAAVYKALTEPRKKESGAKRGIEGGTLKSYTVTVGDVCLVAIGQIVGRGYSAVRYQPTSNIVINSPTHDAELCANVRAIWKSKDPAKKLVDSLLADYATEGIFNGTSLDGWGVGNHFQCGAALRLLYYFPKESVPLIARRLGKLDVAGTPVLSDYMRQCVANGVRAEDFIKAVSWSKEPAIRSAVTDVFKRAEGVPVLRAALPGVEDKELIRGRLESFVKNLPAKESGPYGDGYHLLVELCERTPDTTKAVVQGYLRGAGVQRRLTVCLIFEKVKVPWGTEILAPLLDDNRDTDWGSYPVDPSENEPRLPIRICDAAADTLSHNHPELKFTLRGQHADLDKQIAVMREQLKRKK</sequence>
<reference evidence="3 4" key="1">
    <citation type="submission" date="2018-01" db="EMBL/GenBank/DDBJ databases">
        <title>G. obscuriglobus.</title>
        <authorList>
            <person name="Franke J."/>
            <person name="Blomberg W."/>
            <person name="Selmecki A."/>
        </authorList>
    </citation>
    <scope>NUCLEOTIDE SEQUENCE [LARGE SCALE GENOMIC DNA]</scope>
    <source>
        <strain evidence="3 4">DSM 5831</strain>
    </source>
</reference>
<evidence type="ECO:0000313" key="3">
    <source>
        <dbReference type="EMBL" id="AWM36925.1"/>
    </source>
</evidence>
<dbReference type="OrthoDB" id="255663at2"/>
<evidence type="ECO:0000256" key="1">
    <source>
        <dbReference type="SAM" id="MobiDB-lite"/>
    </source>
</evidence>
<keyword evidence="2" id="KW-0732">Signal</keyword>
<evidence type="ECO:0000256" key="2">
    <source>
        <dbReference type="SAM" id="SignalP"/>
    </source>
</evidence>
<gene>
    <name evidence="3" type="ORF">C1280_07760</name>
</gene>
<evidence type="ECO:0008006" key="5">
    <source>
        <dbReference type="Google" id="ProtNLM"/>
    </source>
</evidence>
<protein>
    <recommendedName>
        <fullName evidence="5">DUF1598 domain-containing protein</fullName>
    </recommendedName>
</protein>
<feature type="compositionally biased region" description="Basic and acidic residues" evidence="1">
    <location>
        <begin position="36"/>
        <end position="46"/>
    </location>
</feature>
<feature type="signal peptide" evidence="2">
    <location>
        <begin position="1"/>
        <end position="20"/>
    </location>
</feature>
<feature type="region of interest" description="Disordered" evidence="1">
    <location>
        <begin position="25"/>
        <end position="46"/>
    </location>
</feature>
<dbReference type="RefSeq" id="WP_010040320.1">
    <property type="nucleotide sequence ID" value="NZ_CP025958.1"/>
</dbReference>
<dbReference type="KEGG" id="gog:C1280_07760"/>
<keyword evidence="4" id="KW-1185">Reference proteome</keyword>
<feature type="chain" id="PRO_5016262632" description="DUF1598 domain-containing protein" evidence="2">
    <location>
        <begin position="21"/>
        <end position="527"/>
    </location>
</feature>
<dbReference type="EMBL" id="CP025958">
    <property type="protein sequence ID" value="AWM36925.1"/>
    <property type="molecule type" value="Genomic_DNA"/>
</dbReference>
<accession>A0A2Z3H1C0</accession>
<organism evidence="3 4">
    <name type="scientific">Gemmata obscuriglobus</name>
    <dbReference type="NCBI Taxonomy" id="114"/>
    <lineage>
        <taxon>Bacteria</taxon>
        <taxon>Pseudomonadati</taxon>
        <taxon>Planctomycetota</taxon>
        <taxon>Planctomycetia</taxon>
        <taxon>Gemmatales</taxon>
        <taxon>Gemmataceae</taxon>
        <taxon>Gemmata</taxon>
    </lineage>
</organism>
<evidence type="ECO:0000313" key="4">
    <source>
        <dbReference type="Proteomes" id="UP000245802"/>
    </source>
</evidence>
<name>A0A2Z3H1C0_9BACT</name>
<dbReference type="Proteomes" id="UP000245802">
    <property type="component" value="Chromosome"/>
</dbReference>